<feature type="domain" description="CHAT" evidence="1">
    <location>
        <begin position="205"/>
        <end position="503"/>
    </location>
</feature>
<protein>
    <submittedName>
        <fullName evidence="2">CHAT domain-containing protein</fullName>
    </submittedName>
</protein>
<gene>
    <name evidence="2" type="ORF">PMH09_21035</name>
</gene>
<dbReference type="Pfam" id="PF12770">
    <property type="entry name" value="CHAT"/>
    <property type="match status" value="1"/>
</dbReference>
<keyword evidence="3" id="KW-1185">Reference proteome</keyword>
<dbReference type="InterPro" id="IPR024983">
    <property type="entry name" value="CHAT_dom"/>
</dbReference>
<dbReference type="PANTHER" id="PTHR10098">
    <property type="entry name" value="RAPSYN-RELATED"/>
    <property type="match status" value="1"/>
</dbReference>
<dbReference type="EMBL" id="JAQOSQ010000044">
    <property type="protein sequence ID" value="MDJ1185672.1"/>
    <property type="molecule type" value="Genomic_DNA"/>
</dbReference>
<reference evidence="2 3" key="1">
    <citation type="submission" date="2023-01" db="EMBL/GenBank/DDBJ databases">
        <title>Novel diversity within Roseofilum (Cyanobacteria; Desertifilaceae) from marine benthic mats with descriptions of four novel species.</title>
        <authorList>
            <person name="Wang Y."/>
            <person name="Berthold D.E."/>
            <person name="Hu J."/>
            <person name="Lefler F.W."/>
            <person name="Laughinghouse H.D. IV."/>
        </authorList>
    </citation>
    <scope>NUCLEOTIDE SEQUENCE [LARGE SCALE GENOMIC DNA]</scope>
    <source>
        <strain evidence="2 3">BLCC-M143</strain>
    </source>
</reference>
<dbReference type="RefSeq" id="WP_283760313.1">
    <property type="nucleotide sequence ID" value="NZ_JAQOSQ010000044.1"/>
</dbReference>
<sequence>MKYNHFLSWFFSILLLFFAYGSFEQAYPQTGNQSDVTGPNLQEQFTAPEENRDRSNSESRQLPEVDRKAFENLVISANFEQAIQLFEEYQALAYSRYFKIQLYGDTIPACQVSQSLYNIGKETNSKPAITYVISLENKLDILVIFAQNDACSFVRESAETSDNSSSNPFLRISLANVTRADVEQVISNLHREISNPRKVRTTSYQPFSRQLYQWIIEPLQTSLTEKNIDTLIFCLDRKLRSLPIASLHDGEQFLIEKYQLGLIPSFSFIDPSYRSIQNATILGFGVSDGGKNREFPPLPAVPIELSVLEELWNGQTFINPNATVENLQRYSKNEEVKMMHIATHAEFRSGQVTDSFIQFWDGNMNLDRLREVSQLSQWSLNPRVELLVLSACRTALGSEEAELGFSGLALQAGVKTALGSLWYISDEGALALMAEFYQQLKTEKTKASALRQAQLNLLQGNVNIQNRQLVLSNNFNIPAPERAGDRQLFRHPYYWSAYTLIGNWN</sequence>
<evidence type="ECO:0000313" key="3">
    <source>
        <dbReference type="Proteomes" id="UP001232992"/>
    </source>
</evidence>
<comment type="caution">
    <text evidence="2">The sequence shown here is derived from an EMBL/GenBank/DDBJ whole genome shotgun (WGS) entry which is preliminary data.</text>
</comment>
<accession>A0ABT7C2I3</accession>
<dbReference type="Proteomes" id="UP001232992">
    <property type="component" value="Unassembled WGS sequence"/>
</dbReference>
<evidence type="ECO:0000313" key="2">
    <source>
        <dbReference type="EMBL" id="MDJ1185672.1"/>
    </source>
</evidence>
<evidence type="ECO:0000259" key="1">
    <source>
        <dbReference type="Pfam" id="PF12770"/>
    </source>
</evidence>
<organism evidence="2 3">
    <name type="scientific">Roseofilum casamattae BLCC-M143</name>
    <dbReference type="NCBI Taxonomy" id="3022442"/>
    <lineage>
        <taxon>Bacteria</taxon>
        <taxon>Bacillati</taxon>
        <taxon>Cyanobacteriota</taxon>
        <taxon>Cyanophyceae</taxon>
        <taxon>Desertifilales</taxon>
        <taxon>Desertifilaceae</taxon>
        <taxon>Roseofilum</taxon>
        <taxon>Roseofilum casamattae</taxon>
    </lineage>
</organism>
<name>A0ABT7C2I3_9CYAN</name>
<dbReference type="PANTHER" id="PTHR10098:SF112">
    <property type="entry name" value="SLR0380 PROTEIN"/>
    <property type="match status" value="1"/>
</dbReference>
<proteinExistence type="predicted"/>